<evidence type="ECO:0000259" key="3">
    <source>
        <dbReference type="PROSITE" id="PS01031"/>
    </source>
</evidence>
<keyword evidence="5" id="KW-1185">Reference proteome</keyword>
<dbReference type="Pfam" id="PF00011">
    <property type="entry name" value="HSP20"/>
    <property type="match status" value="1"/>
</dbReference>
<organism evidence="4 5">
    <name type="scientific">Halobellus clavatus</name>
    <dbReference type="NCBI Taxonomy" id="660517"/>
    <lineage>
        <taxon>Archaea</taxon>
        <taxon>Methanobacteriati</taxon>
        <taxon>Methanobacteriota</taxon>
        <taxon>Stenosarchaea group</taxon>
        <taxon>Halobacteria</taxon>
        <taxon>Halobacteriales</taxon>
        <taxon>Haloferacaceae</taxon>
        <taxon>Halobellus</taxon>
    </lineage>
</organism>
<dbReference type="PROSITE" id="PS01031">
    <property type="entry name" value="SHSP"/>
    <property type="match status" value="1"/>
</dbReference>
<sequence length="141" mass="15440">MSGLDDLGRLGDPERLREIGESIAENALERVGRSVARVQERTPLPHDLLESDEAYLVVFDAPGIREKDVQVQFRAGDVQVRLDRFRDFHEGFEMRFPGRGLSLDGAASLPADAEIDPEAASATVTDAGTLQVRLPKRAADA</sequence>
<accession>A0A1H3CRK5</accession>
<evidence type="ECO:0000313" key="4">
    <source>
        <dbReference type="EMBL" id="SDX56777.1"/>
    </source>
</evidence>
<dbReference type="Gene3D" id="2.60.40.790">
    <property type="match status" value="1"/>
</dbReference>
<feature type="domain" description="SHSP" evidence="3">
    <location>
        <begin position="35"/>
        <end position="141"/>
    </location>
</feature>
<dbReference type="InterPro" id="IPR008978">
    <property type="entry name" value="HSP20-like_chaperone"/>
</dbReference>
<dbReference type="CDD" id="cd00298">
    <property type="entry name" value="ACD_sHsps_p23-like"/>
    <property type="match status" value="1"/>
</dbReference>
<name>A0A1H3CRK5_9EURY</name>
<comment type="similarity">
    <text evidence="1 2">Belongs to the small heat shock protein (HSP20) family.</text>
</comment>
<dbReference type="SUPFAM" id="SSF49764">
    <property type="entry name" value="HSP20-like chaperones"/>
    <property type="match status" value="1"/>
</dbReference>
<evidence type="ECO:0000256" key="1">
    <source>
        <dbReference type="PROSITE-ProRule" id="PRU00285"/>
    </source>
</evidence>
<reference evidence="5" key="1">
    <citation type="submission" date="2016-10" db="EMBL/GenBank/DDBJ databases">
        <authorList>
            <person name="Varghese N."/>
            <person name="Submissions S."/>
        </authorList>
    </citation>
    <scope>NUCLEOTIDE SEQUENCE [LARGE SCALE GENOMIC DNA]</scope>
    <source>
        <strain evidence="5">CGMCC 1.10118</strain>
    </source>
</reference>
<gene>
    <name evidence="4" type="ORF">SAMN04487946_101160</name>
</gene>
<proteinExistence type="inferred from homology"/>
<dbReference type="STRING" id="660517.SAMN04487946_101160"/>
<protein>
    <submittedName>
        <fullName evidence="4">Molecular chaperone IbpA, HSP20 family</fullName>
    </submittedName>
</protein>
<evidence type="ECO:0000256" key="2">
    <source>
        <dbReference type="RuleBase" id="RU003616"/>
    </source>
</evidence>
<dbReference type="OrthoDB" id="210205at2157"/>
<dbReference type="AlphaFoldDB" id="A0A1H3CRK5"/>
<dbReference type="Proteomes" id="UP000199170">
    <property type="component" value="Unassembled WGS sequence"/>
</dbReference>
<dbReference type="InterPro" id="IPR002068">
    <property type="entry name" value="A-crystallin/Hsp20_dom"/>
</dbReference>
<dbReference type="EMBL" id="FNPB01000001">
    <property type="protein sequence ID" value="SDX56777.1"/>
    <property type="molecule type" value="Genomic_DNA"/>
</dbReference>
<evidence type="ECO:0000313" key="5">
    <source>
        <dbReference type="Proteomes" id="UP000199170"/>
    </source>
</evidence>